<dbReference type="Pfam" id="PF13086">
    <property type="entry name" value="AAA_11"/>
    <property type="match status" value="1"/>
</dbReference>
<evidence type="ECO:0000256" key="5">
    <source>
        <dbReference type="ARBA" id="ARBA00022840"/>
    </source>
</evidence>
<dbReference type="PROSITE" id="PS51257">
    <property type="entry name" value="PROKAR_LIPOPROTEIN"/>
    <property type="match status" value="1"/>
</dbReference>
<dbReference type="CDD" id="cd18808">
    <property type="entry name" value="SF1_C_Upf1"/>
    <property type="match status" value="1"/>
</dbReference>
<dbReference type="InterPro" id="IPR027417">
    <property type="entry name" value="P-loop_NTPase"/>
</dbReference>
<accession>A0A386WGQ7</accession>
<dbReference type="PANTHER" id="PTHR43788:SF8">
    <property type="entry name" value="DNA-BINDING PROTEIN SMUBP-2"/>
    <property type="match status" value="1"/>
</dbReference>
<evidence type="ECO:0000256" key="4">
    <source>
        <dbReference type="ARBA" id="ARBA00022806"/>
    </source>
</evidence>
<proteinExistence type="inferred from homology"/>
<dbReference type="InterPro" id="IPR047187">
    <property type="entry name" value="SF1_C_Upf1"/>
</dbReference>
<evidence type="ECO:0000313" key="7">
    <source>
        <dbReference type="EMBL" id="AYF26689.1"/>
    </source>
</evidence>
<dbReference type="EMBL" id="CP024087">
    <property type="protein sequence ID" value="AYF26689.1"/>
    <property type="molecule type" value="Genomic_DNA"/>
</dbReference>
<feature type="domain" description="AAA+ ATPase" evidence="6">
    <location>
        <begin position="948"/>
        <end position="1136"/>
    </location>
</feature>
<keyword evidence="4" id="KW-0347">Helicase</keyword>
<dbReference type="KEGG" id="mtua:CSH63_04260"/>
<dbReference type="GO" id="GO:0016787">
    <property type="term" value="F:hydrolase activity"/>
    <property type="evidence" value="ECO:0007669"/>
    <property type="project" value="UniProtKB-KW"/>
</dbReference>
<evidence type="ECO:0000256" key="2">
    <source>
        <dbReference type="ARBA" id="ARBA00022741"/>
    </source>
</evidence>
<evidence type="ECO:0000313" key="8">
    <source>
        <dbReference type="Proteomes" id="UP000267804"/>
    </source>
</evidence>
<dbReference type="GO" id="GO:0043139">
    <property type="term" value="F:5'-3' DNA helicase activity"/>
    <property type="evidence" value="ECO:0007669"/>
    <property type="project" value="TreeGrafter"/>
</dbReference>
<dbReference type="InterPro" id="IPR003593">
    <property type="entry name" value="AAA+_ATPase"/>
</dbReference>
<evidence type="ECO:0000256" key="1">
    <source>
        <dbReference type="ARBA" id="ARBA00007913"/>
    </source>
</evidence>
<evidence type="ECO:0000256" key="3">
    <source>
        <dbReference type="ARBA" id="ARBA00022801"/>
    </source>
</evidence>
<dbReference type="PANTHER" id="PTHR43788">
    <property type="entry name" value="DNA2/NAM7 HELICASE FAMILY MEMBER"/>
    <property type="match status" value="1"/>
</dbReference>
<gene>
    <name evidence="7" type="ORF">CSH63_04260</name>
</gene>
<dbReference type="GO" id="GO:0005524">
    <property type="term" value="F:ATP binding"/>
    <property type="evidence" value="ECO:0007669"/>
    <property type="project" value="UniProtKB-KW"/>
</dbReference>
<dbReference type="Pfam" id="PF13604">
    <property type="entry name" value="AAA_30"/>
    <property type="match status" value="1"/>
</dbReference>
<name>A0A386WGQ7_9ACTN</name>
<reference evidence="7 8" key="1">
    <citation type="submission" date="2017-10" db="EMBL/GenBank/DDBJ databases">
        <title>Integration of genomic and chemical information greatly accelerates assignment of the full stereostructure of myelolactone, a potent inhibitor of myeloma from a marine-derived Micromonospora.</title>
        <authorList>
            <person name="Kim M.C."/>
            <person name="Machado H."/>
            <person name="Jensen P.R."/>
            <person name="Fenical W."/>
        </authorList>
    </citation>
    <scope>NUCLEOTIDE SEQUENCE [LARGE SCALE GENOMIC DNA]</scope>
    <source>
        <strain evidence="7 8">CNY-010</strain>
    </source>
</reference>
<dbReference type="InterPro" id="IPR050534">
    <property type="entry name" value="Coronavir_polyprotein_1ab"/>
</dbReference>
<protein>
    <recommendedName>
        <fullName evidence="6">AAA+ ATPase domain-containing protein</fullName>
    </recommendedName>
</protein>
<comment type="similarity">
    <text evidence="1">Belongs to the DNA2/NAM7 helicase family.</text>
</comment>
<dbReference type="SMART" id="SM00382">
    <property type="entry name" value="AAA"/>
    <property type="match status" value="1"/>
</dbReference>
<dbReference type="Pfam" id="PF13087">
    <property type="entry name" value="AAA_12"/>
    <property type="match status" value="1"/>
</dbReference>
<dbReference type="Proteomes" id="UP000267804">
    <property type="component" value="Chromosome"/>
</dbReference>
<dbReference type="InterPro" id="IPR041677">
    <property type="entry name" value="DNA2/NAM7_AAA_11"/>
</dbReference>
<sequence length="1428" mass="155417">MLPRFDKTCVTQFASTGCEKQLRFSLHPVTNKHQAERVALDLPHPQIRPALAEIRNAGNEWGYSKIHELAEAFGRPRLLGGASTPTVSAASPGLRFASCELLPLLRPGVPAGCFLIEAEFDADTPTFRAAHGLDGLTAHGVGAPLEFARVRPDLIEVIAAGGPGASTHYVTPYGQLEEVPAGDDRCQLRIVDVKLTSEPGPHYFAELAYYTVSLAAWLQEHGLDGQYVVSSAPAVWPGSETDSALLKATNDGGTGVALYQAFHEDLETAPLRIFLADLARLLHDVLPRVLATPYADLPWAVTPGCQGCENLGQKFRDTPGAGPSDWDDRHCLPTAERTQDLSRLPFVSRGATRVLRKRGHHDVPAVAALPESDDTFDAHHRLRGQRSVVASRARALTGAPVAPLASRDATTAAIPRFAKLRLYVTADFDPGSAITLAFGLRWAWLDSGGQLRSVNRRRIHYVPGKTVQDEWPVFAALLDDIHALLAEAQGIDPRADVQVYVWDSVTLDHLTRVVGRHLGQIMANRNLNRLAWLFPPEAIMDAPHLAASPAVSVVRDAIKGLLTLDLPHTYTLIETARRYHDPSHPNPRFYVPRFWHDPFSDQIPPERAHQLWRGRMSPNAPTPTELQANLQQTVNSKLDALATITDRLGRDLHGRLTRKAPQIRQLHGPADLAGTSHLGLLLFAHAKLNAALDQLNVGRTRALAVAEREATFASARLTRRLTGTDEASALAMLGLAAQPHRAVYELAPGSREVKAKPGAFNWAIAPEAATGLLEQTFGTVIRTQCDGALDARWSGNWQALNMSMSKVLGVSVVDIDRDRRLLVVDFNDFGVATPLRQDLTNHGHVQLDHDLVLDPVAIDVFTKKVERTVAAIGNPPTATRDARIQNALGISRNPRRGNVHPVEDFLWDAQATADAPVLRATAPLREALQAKGFQLNDSQWTAWQQALTRRLALIWGPPGTGKTATVRAILAALAHDSATAGQPLRIAVAAGTYTAVDNILQGLVPKIDEYWPDIAVRRLRSTGRAAPDWLTGPDKDVDSSDRTALQATATRLAGPHTTIVAGTTQQMYRLIEEATGVARQLFEVIIIDEAGQLDVASALLVLAGAAPNAAVVVAGDPKQLPPIHAASPPAGLEALVGSIYSFFRDWHAVPDSPLTINYCSNAEIVALARRAGYPPALTAHNPRLRIQYATTEIPRGTTPPPNWPNGLPYSPELADIADPERPVVCLTYPEGVSGQWNQFEADTVAALVWWYSTHQSGGLAGPGDDTAPAPIEAQQLWKSGIGVVTPHLAQRSRIIARLRDLFCTPGAHPDTASWIADAVDTVERFQGQERHIIIASYAVGDPDTVAEEAEFLHDLNRFNVLATRSKAKLIVIASRELVAHISGDLEVIRSSELLKDFVDTFCTQNQRVMLGWSDQGVHRPVEVELRWH</sequence>
<keyword evidence="3" id="KW-0378">Hydrolase</keyword>
<dbReference type="InterPro" id="IPR041679">
    <property type="entry name" value="DNA2/NAM7-like_C"/>
</dbReference>
<keyword evidence="5" id="KW-0067">ATP-binding</keyword>
<dbReference type="Gene3D" id="3.40.50.300">
    <property type="entry name" value="P-loop containing nucleotide triphosphate hydrolases"/>
    <property type="match status" value="2"/>
</dbReference>
<keyword evidence="2" id="KW-0547">Nucleotide-binding</keyword>
<dbReference type="SUPFAM" id="SSF52540">
    <property type="entry name" value="P-loop containing nucleoside triphosphate hydrolases"/>
    <property type="match status" value="1"/>
</dbReference>
<organism evidence="7 8">
    <name type="scientific">Micromonospora tulbaghiae</name>
    <dbReference type="NCBI Taxonomy" id="479978"/>
    <lineage>
        <taxon>Bacteria</taxon>
        <taxon>Bacillati</taxon>
        <taxon>Actinomycetota</taxon>
        <taxon>Actinomycetes</taxon>
        <taxon>Micromonosporales</taxon>
        <taxon>Micromonosporaceae</taxon>
        <taxon>Micromonospora</taxon>
    </lineage>
</organism>
<evidence type="ECO:0000259" key="6">
    <source>
        <dbReference type="SMART" id="SM00382"/>
    </source>
</evidence>